<name>A0A2G9SF39_AQUCT</name>
<feature type="compositionally biased region" description="Basic and acidic residues" evidence="1">
    <location>
        <begin position="146"/>
        <end position="163"/>
    </location>
</feature>
<feature type="compositionally biased region" description="Polar residues" evidence="1">
    <location>
        <begin position="17"/>
        <end position="34"/>
    </location>
</feature>
<feature type="compositionally biased region" description="Polar residues" evidence="1">
    <location>
        <begin position="55"/>
        <end position="72"/>
    </location>
</feature>
<reference evidence="3" key="1">
    <citation type="journal article" date="2017" name="Nat. Commun.">
        <title>The North American bullfrog draft genome provides insight into hormonal regulation of long noncoding RNA.</title>
        <authorList>
            <person name="Hammond S.A."/>
            <person name="Warren R.L."/>
            <person name="Vandervalk B.P."/>
            <person name="Kucuk E."/>
            <person name="Khan H."/>
            <person name="Gibb E.A."/>
            <person name="Pandoh P."/>
            <person name="Kirk H."/>
            <person name="Zhao Y."/>
            <person name="Jones M."/>
            <person name="Mungall A.J."/>
            <person name="Coope R."/>
            <person name="Pleasance S."/>
            <person name="Moore R.A."/>
            <person name="Holt R.A."/>
            <person name="Round J.M."/>
            <person name="Ohora S."/>
            <person name="Walle B.V."/>
            <person name="Veldhoen N."/>
            <person name="Helbing C.C."/>
            <person name="Birol I."/>
        </authorList>
    </citation>
    <scope>NUCLEOTIDE SEQUENCE [LARGE SCALE GENOMIC DNA]</scope>
</reference>
<feature type="region of interest" description="Disordered" evidence="1">
    <location>
        <begin position="1"/>
        <end position="183"/>
    </location>
</feature>
<proteinExistence type="predicted"/>
<feature type="compositionally biased region" description="Basic and acidic residues" evidence="1">
    <location>
        <begin position="96"/>
        <end position="113"/>
    </location>
</feature>
<keyword evidence="3" id="KW-1185">Reference proteome</keyword>
<feature type="compositionally biased region" description="Basic and acidic residues" evidence="1">
    <location>
        <begin position="73"/>
        <end position="88"/>
    </location>
</feature>
<organism evidence="2 3">
    <name type="scientific">Aquarana catesbeiana</name>
    <name type="common">American bullfrog</name>
    <name type="synonym">Rana catesbeiana</name>
    <dbReference type="NCBI Taxonomy" id="8400"/>
    <lineage>
        <taxon>Eukaryota</taxon>
        <taxon>Metazoa</taxon>
        <taxon>Chordata</taxon>
        <taxon>Craniata</taxon>
        <taxon>Vertebrata</taxon>
        <taxon>Euteleostomi</taxon>
        <taxon>Amphibia</taxon>
        <taxon>Batrachia</taxon>
        <taxon>Anura</taxon>
        <taxon>Neobatrachia</taxon>
        <taxon>Ranoidea</taxon>
        <taxon>Ranidae</taxon>
        <taxon>Aquarana</taxon>
    </lineage>
</organism>
<dbReference type="Proteomes" id="UP000228934">
    <property type="component" value="Unassembled WGS sequence"/>
</dbReference>
<evidence type="ECO:0000256" key="1">
    <source>
        <dbReference type="SAM" id="MobiDB-lite"/>
    </source>
</evidence>
<evidence type="ECO:0000313" key="3">
    <source>
        <dbReference type="Proteomes" id="UP000228934"/>
    </source>
</evidence>
<dbReference type="EMBL" id="KV925129">
    <property type="protein sequence ID" value="PIO38770.1"/>
    <property type="molecule type" value="Genomic_DNA"/>
</dbReference>
<sequence>MSLVVDPILPPGPANRLQHSPSSPGQRGSVTEQRPPTLPTMKKLPERPSRWEPVSIQTSSEMRLGERSNQPLQREEFFPSRERSDDTRNLPSRFPAPEREEFYPSRERSDDTKNFPSRFPPSEREEFFPSRERNDDTRHVSTRFPPSEREELYPSRERSDATRHQQHISLKRQHSEMVEAPVM</sequence>
<feature type="compositionally biased region" description="Basic and acidic residues" evidence="1">
    <location>
        <begin position="121"/>
        <end position="139"/>
    </location>
</feature>
<dbReference type="AlphaFoldDB" id="A0A2G9SF39"/>
<protein>
    <submittedName>
        <fullName evidence="2">Uncharacterized protein</fullName>
    </submittedName>
</protein>
<dbReference type="OrthoDB" id="10439087at2759"/>
<feature type="non-terminal residue" evidence="2">
    <location>
        <position position="183"/>
    </location>
</feature>
<gene>
    <name evidence="2" type="ORF">AB205_0212560</name>
</gene>
<accession>A0A2G9SF39</accession>
<evidence type="ECO:0000313" key="2">
    <source>
        <dbReference type="EMBL" id="PIO38770.1"/>
    </source>
</evidence>